<feature type="region of interest" description="Disordered" evidence="1">
    <location>
        <begin position="102"/>
        <end position="127"/>
    </location>
</feature>
<protein>
    <submittedName>
        <fullName evidence="2">Uncharacterized protein</fullName>
    </submittedName>
</protein>
<organism evidence="2 3">
    <name type="scientific">Portunus trituberculatus</name>
    <name type="common">Swimming crab</name>
    <name type="synonym">Neptunus trituberculatus</name>
    <dbReference type="NCBI Taxonomy" id="210409"/>
    <lineage>
        <taxon>Eukaryota</taxon>
        <taxon>Metazoa</taxon>
        <taxon>Ecdysozoa</taxon>
        <taxon>Arthropoda</taxon>
        <taxon>Crustacea</taxon>
        <taxon>Multicrustacea</taxon>
        <taxon>Malacostraca</taxon>
        <taxon>Eumalacostraca</taxon>
        <taxon>Eucarida</taxon>
        <taxon>Decapoda</taxon>
        <taxon>Pleocyemata</taxon>
        <taxon>Brachyura</taxon>
        <taxon>Eubrachyura</taxon>
        <taxon>Portunoidea</taxon>
        <taxon>Portunidae</taxon>
        <taxon>Portuninae</taxon>
        <taxon>Portunus</taxon>
    </lineage>
</organism>
<evidence type="ECO:0000313" key="3">
    <source>
        <dbReference type="Proteomes" id="UP000324222"/>
    </source>
</evidence>
<keyword evidence="3" id="KW-1185">Reference proteome</keyword>
<dbReference type="AlphaFoldDB" id="A0A5B7DRS2"/>
<evidence type="ECO:0000256" key="1">
    <source>
        <dbReference type="SAM" id="MobiDB-lite"/>
    </source>
</evidence>
<feature type="region of interest" description="Disordered" evidence="1">
    <location>
        <begin position="8"/>
        <end position="64"/>
    </location>
</feature>
<sequence>MLHRPLVIVGHGIHVPQSRGAPADRSRNPPSLPHTLVSSRVRSRSSKSSRNNEGSNSSSSSSTAAEFIITSQRNHSVPGRVCCCCTTNPSIQILSEKVHRLAAPQTERSTADSRDAQWTGPGVVAIP</sequence>
<evidence type="ECO:0000313" key="2">
    <source>
        <dbReference type="EMBL" id="MPC23744.1"/>
    </source>
</evidence>
<gene>
    <name evidence="2" type="ORF">E2C01_016806</name>
</gene>
<reference evidence="2 3" key="1">
    <citation type="submission" date="2019-05" db="EMBL/GenBank/DDBJ databases">
        <title>Another draft genome of Portunus trituberculatus and its Hox gene families provides insights of decapod evolution.</title>
        <authorList>
            <person name="Jeong J.-H."/>
            <person name="Song I."/>
            <person name="Kim S."/>
            <person name="Choi T."/>
            <person name="Kim D."/>
            <person name="Ryu S."/>
            <person name="Kim W."/>
        </authorList>
    </citation>
    <scope>NUCLEOTIDE SEQUENCE [LARGE SCALE GENOMIC DNA]</scope>
    <source>
        <tissue evidence="2">Muscle</tissue>
    </source>
</reference>
<comment type="caution">
    <text evidence="2">The sequence shown here is derived from an EMBL/GenBank/DDBJ whole genome shotgun (WGS) entry which is preliminary data.</text>
</comment>
<dbReference type="EMBL" id="VSRR010001246">
    <property type="protein sequence ID" value="MPC23744.1"/>
    <property type="molecule type" value="Genomic_DNA"/>
</dbReference>
<accession>A0A5B7DRS2</accession>
<dbReference type="Proteomes" id="UP000324222">
    <property type="component" value="Unassembled WGS sequence"/>
</dbReference>
<name>A0A5B7DRS2_PORTR</name>
<proteinExistence type="predicted"/>
<feature type="compositionally biased region" description="Low complexity" evidence="1">
    <location>
        <begin position="48"/>
        <end position="62"/>
    </location>
</feature>